<gene>
    <name evidence="1" type="ORF">L1987_18769</name>
</gene>
<evidence type="ECO:0000313" key="1">
    <source>
        <dbReference type="EMBL" id="KAI3814027.1"/>
    </source>
</evidence>
<reference evidence="2" key="1">
    <citation type="journal article" date="2022" name="Mol. Ecol. Resour.">
        <title>The genomes of chicory, endive, great burdock and yacon provide insights into Asteraceae palaeo-polyploidization history and plant inulin production.</title>
        <authorList>
            <person name="Fan W."/>
            <person name="Wang S."/>
            <person name="Wang H."/>
            <person name="Wang A."/>
            <person name="Jiang F."/>
            <person name="Liu H."/>
            <person name="Zhao H."/>
            <person name="Xu D."/>
            <person name="Zhang Y."/>
        </authorList>
    </citation>
    <scope>NUCLEOTIDE SEQUENCE [LARGE SCALE GENOMIC DNA]</scope>
    <source>
        <strain evidence="2">cv. Yunnan</strain>
    </source>
</reference>
<dbReference type="EMBL" id="CM042023">
    <property type="protein sequence ID" value="KAI3814027.1"/>
    <property type="molecule type" value="Genomic_DNA"/>
</dbReference>
<protein>
    <submittedName>
        <fullName evidence="1">Uncharacterized protein</fullName>
    </submittedName>
</protein>
<name>A0ACB9J0Z7_9ASTR</name>
<accession>A0ACB9J0Z7</accession>
<evidence type="ECO:0000313" key="2">
    <source>
        <dbReference type="Proteomes" id="UP001056120"/>
    </source>
</evidence>
<organism evidence="1 2">
    <name type="scientific">Smallanthus sonchifolius</name>
    <dbReference type="NCBI Taxonomy" id="185202"/>
    <lineage>
        <taxon>Eukaryota</taxon>
        <taxon>Viridiplantae</taxon>
        <taxon>Streptophyta</taxon>
        <taxon>Embryophyta</taxon>
        <taxon>Tracheophyta</taxon>
        <taxon>Spermatophyta</taxon>
        <taxon>Magnoliopsida</taxon>
        <taxon>eudicotyledons</taxon>
        <taxon>Gunneridae</taxon>
        <taxon>Pentapetalae</taxon>
        <taxon>asterids</taxon>
        <taxon>campanulids</taxon>
        <taxon>Asterales</taxon>
        <taxon>Asteraceae</taxon>
        <taxon>Asteroideae</taxon>
        <taxon>Heliantheae alliance</taxon>
        <taxon>Millerieae</taxon>
        <taxon>Smallanthus</taxon>
    </lineage>
</organism>
<keyword evidence="2" id="KW-1185">Reference proteome</keyword>
<reference evidence="1 2" key="2">
    <citation type="journal article" date="2022" name="Mol. Ecol. Resour.">
        <title>The genomes of chicory, endive, great burdock and yacon provide insights into Asteraceae paleo-polyploidization history and plant inulin production.</title>
        <authorList>
            <person name="Fan W."/>
            <person name="Wang S."/>
            <person name="Wang H."/>
            <person name="Wang A."/>
            <person name="Jiang F."/>
            <person name="Liu H."/>
            <person name="Zhao H."/>
            <person name="Xu D."/>
            <person name="Zhang Y."/>
        </authorList>
    </citation>
    <scope>NUCLEOTIDE SEQUENCE [LARGE SCALE GENOMIC DNA]</scope>
    <source>
        <strain evidence="2">cv. Yunnan</strain>
        <tissue evidence="1">Leaves</tissue>
    </source>
</reference>
<comment type="caution">
    <text evidence="1">The sequence shown here is derived from an EMBL/GenBank/DDBJ whole genome shotgun (WGS) entry which is preliminary data.</text>
</comment>
<dbReference type="Proteomes" id="UP001056120">
    <property type="component" value="Linkage Group LG06"/>
</dbReference>
<sequence>MHVGSKESGMGMEEENINAAVSNEGSNKNAFFFVSEERSRKRPKIETPDNDSFLLDDIIEGFRKSIKAPGANQFKPSIPDLNSSMGGSVNEIIRERREKESDLIAKPSGIGGSEKATWIREIKKRYVI</sequence>
<proteinExistence type="predicted"/>